<proteinExistence type="predicted"/>
<dbReference type="AlphaFoldDB" id="A0A9J6NZJ3"/>
<name>A0A9J6NZJ3_9CLOT</name>
<dbReference type="Gene3D" id="1.10.8.60">
    <property type="match status" value="1"/>
</dbReference>
<dbReference type="InterPro" id="IPR003593">
    <property type="entry name" value="AAA+_ATPase"/>
</dbReference>
<dbReference type="InterPro" id="IPR036388">
    <property type="entry name" value="WH-like_DNA-bd_sf"/>
</dbReference>
<keyword evidence="7" id="KW-1185">Reference proteome</keyword>
<dbReference type="Pfam" id="PF00158">
    <property type="entry name" value="Sigma54_activat"/>
    <property type="match status" value="1"/>
</dbReference>
<keyword evidence="1" id="KW-0547">Nucleotide-binding</keyword>
<dbReference type="GO" id="GO:0006355">
    <property type="term" value="P:regulation of DNA-templated transcription"/>
    <property type="evidence" value="ECO:0007669"/>
    <property type="project" value="InterPro"/>
</dbReference>
<dbReference type="Gene3D" id="3.30.450.20">
    <property type="entry name" value="PAS domain"/>
    <property type="match status" value="1"/>
</dbReference>
<evidence type="ECO:0000256" key="1">
    <source>
        <dbReference type="ARBA" id="ARBA00022741"/>
    </source>
</evidence>
<evidence type="ECO:0000256" key="2">
    <source>
        <dbReference type="ARBA" id="ARBA00022840"/>
    </source>
</evidence>
<evidence type="ECO:0000313" key="6">
    <source>
        <dbReference type="EMBL" id="MCM1989967.1"/>
    </source>
</evidence>
<dbReference type="FunFam" id="3.40.50.300:FF:000006">
    <property type="entry name" value="DNA-binding transcriptional regulator NtrC"/>
    <property type="match status" value="1"/>
</dbReference>
<evidence type="ECO:0000256" key="4">
    <source>
        <dbReference type="ARBA" id="ARBA00023163"/>
    </source>
</evidence>
<dbReference type="InterPro" id="IPR025662">
    <property type="entry name" value="Sigma_54_int_dom_ATP-bd_1"/>
</dbReference>
<dbReference type="Pfam" id="PF25601">
    <property type="entry name" value="AAA_lid_14"/>
    <property type="match status" value="1"/>
</dbReference>
<dbReference type="Proteomes" id="UP001056429">
    <property type="component" value="Unassembled WGS sequence"/>
</dbReference>
<evidence type="ECO:0000259" key="5">
    <source>
        <dbReference type="PROSITE" id="PS50045"/>
    </source>
</evidence>
<accession>A0A9J6NZJ3</accession>
<evidence type="ECO:0000313" key="7">
    <source>
        <dbReference type="Proteomes" id="UP001056429"/>
    </source>
</evidence>
<comment type="caution">
    <text evidence="6">The sequence shown here is derived from an EMBL/GenBank/DDBJ whole genome shotgun (WGS) entry which is preliminary data.</text>
</comment>
<feature type="domain" description="Sigma-54 factor interaction" evidence="5">
    <location>
        <begin position="337"/>
        <end position="560"/>
    </location>
</feature>
<dbReference type="PANTHER" id="PTHR32071:SF57">
    <property type="entry name" value="C4-DICARBOXYLATE TRANSPORT TRANSCRIPTIONAL REGULATORY PROTEIN DCTD"/>
    <property type="match status" value="1"/>
</dbReference>
<dbReference type="EMBL" id="JAGSOJ010000002">
    <property type="protein sequence ID" value="MCM1989967.1"/>
    <property type="molecule type" value="Genomic_DNA"/>
</dbReference>
<dbReference type="InterPro" id="IPR025944">
    <property type="entry name" value="Sigma_54_int_dom_CS"/>
</dbReference>
<dbReference type="CDD" id="cd00009">
    <property type="entry name" value="AAA"/>
    <property type="match status" value="1"/>
</dbReference>
<gene>
    <name evidence="6" type="ORF">KDK92_09455</name>
</gene>
<dbReference type="PROSITE" id="PS00675">
    <property type="entry name" value="SIGMA54_INTERACT_1"/>
    <property type="match status" value="1"/>
</dbReference>
<keyword evidence="3" id="KW-0805">Transcription regulation</keyword>
<dbReference type="InterPro" id="IPR002078">
    <property type="entry name" value="Sigma_54_int"/>
</dbReference>
<reference evidence="6" key="2">
    <citation type="submission" date="2021-04" db="EMBL/GenBank/DDBJ databases">
        <authorList>
            <person name="Dong X."/>
        </authorList>
    </citation>
    <scope>NUCLEOTIDE SEQUENCE</scope>
    <source>
        <strain evidence="6">ZWT</strain>
    </source>
</reference>
<dbReference type="PROSITE" id="PS00688">
    <property type="entry name" value="SIGMA54_INTERACT_3"/>
    <property type="match status" value="1"/>
</dbReference>
<organism evidence="6 7">
    <name type="scientific">Oceanirhabdus seepicola</name>
    <dbReference type="NCBI Taxonomy" id="2828781"/>
    <lineage>
        <taxon>Bacteria</taxon>
        <taxon>Bacillati</taxon>
        <taxon>Bacillota</taxon>
        <taxon>Clostridia</taxon>
        <taxon>Eubacteriales</taxon>
        <taxon>Clostridiaceae</taxon>
        <taxon>Oceanirhabdus</taxon>
    </lineage>
</organism>
<keyword evidence="4" id="KW-0804">Transcription</keyword>
<reference evidence="6" key="1">
    <citation type="journal article" date="2021" name="mSystems">
        <title>Bacteria and Archaea Synergistically Convert Glycine Betaine to Biogenic Methane in the Formosa Cold Seep of the South China Sea.</title>
        <authorList>
            <person name="Li L."/>
            <person name="Zhang W."/>
            <person name="Zhang S."/>
            <person name="Song L."/>
            <person name="Sun Q."/>
            <person name="Zhang H."/>
            <person name="Xiang H."/>
            <person name="Dong X."/>
        </authorList>
    </citation>
    <scope>NUCLEOTIDE SEQUENCE</scope>
    <source>
        <strain evidence="6">ZWT</strain>
    </source>
</reference>
<dbReference type="PROSITE" id="PS50045">
    <property type="entry name" value="SIGMA54_INTERACT_4"/>
    <property type="match status" value="1"/>
</dbReference>
<dbReference type="SUPFAM" id="SSF52540">
    <property type="entry name" value="P-loop containing nucleoside triphosphate hydrolases"/>
    <property type="match status" value="1"/>
</dbReference>
<dbReference type="InterPro" id="IPR027417">
    <property type="entry name" value="P-loop_NTPase"/>
</dbReference>
<dbReference type="RefSeq" id="WP_250859015.1">
    <property type="nucleotide sequence ID" value="NZ_JAGSOJ010000002.1"/>
</dbReference>
<dbReference type="PANTHER" id="PTHR32071">
    <property type="entry name" value="TRANSCRIPTIONAL REGULATORY PROTEIN"/>
    <property type="match status" value="1"/>
</dbReference>
<evidence type="ECO:0000256" key="3">
    <source>
        <dbReference type="ARBA" id="ARBA00023015"/>
    </source>
</evidence>
<dbReference type="Gene3D" id="1.10.10.10">
    <property type="entry name" value="Winged helix-like DNA-binding domain superfamily/Winged helix DNA-binding domain"/>
    <property type="match status" value="1"/>
</dbReference>
<dbReference type="GO" id="GO:0005524">
    <property type="term" value="F:ATP binding"/>
    <property type="evidence" value="ECO:0007669"/>
    <property type="project" value="UniProtKB-KW"/>
</dbReference>
<sequence>MKSIAIVTDFKQNHIVSDTIMENLKYVFKDYVKINNYYIEEFKDGEKIKDHVVLVMLENRLVKVKPYVDDLQKIIIVQRTIRGREAYKLFEIPKETKILVVNDCQETTLQMVALLYQIGVKHVNMIPYNPNENDESIKISITPGEVHRVPSYIENIIDVGHRCLDSYTFIRIMNMLDINNREISTNLIKYFNEILDLNTGIKNQYKDVYIKNEQLNKVMQQSNEGILIVDNDYHIVYRNMKFQELLDIDSTKHNDNLEKLLDADTFKFLMKEKLNQELLNMNNEFILVTKASLEYFGERSGYYFNFRSITYIKQLEQNMSSQLRKKGLVARYSFDNIIYKSYKMKKCIEIAKKISNSDFTVLIIGESGTGKELMAQSIHNYSKRAARPFVAINCAALPESLLESELFGYERGAFTGARKDGKLGVFELAQYGTIFLDEIGDMPLALQARLLRVLQEKQIMRIGSDRVIDIDVRIIAATNKNLKELVRESKFREDLYYRINVLPVSIPPLRERKEDIIDMFKLFVGEDYKYLTKDMKKRLLDYEWPGNVRELKNAAEYFIIMKEMNEGVLPFSLEYENDDLQKDVEILLDYGSEKEIYTLLDILNNYTRNETGIGRKKLLEKLRCDNVDIGENRLRRILSLLKDKEFVKSDIGRKGTKITGRGIKLKNRLINRM</sequence>
<protein>
    <submittedName>
        <fullName evidence="6">Sigma 54-interacting transcriptional regulator</fullName>
    </submittedName>
</protein>
<dbReference type="Gene3D" id="3.40.50.300">
    <property type="entry name" value="P-loop containing nucleotide triphosphate hydrolases"/>
    <property type="match status" value="1"/>
</dbReference>
<keyword evidence="2" id="KW-0067">ATP-binding</keyword>
<dbReference type="SMART" id="SM00382">
    <property type="entry name" value="AAA"/>
    <property type="match status" value="1"/>
</dbReference>
<dbReference type="InterPro" id="IPR058031">
    <property type="entry name" value="AAA_lid_NorR"/>
</dbReference>